<dbReference type="InterPro" id="IPR029056">
    <property type="entry name" value="Ribokinase-like"/>
</dbReference>
<dbReference type="GO" id="GO:0000287">
    <property type="term" value="F:magnesium ion binding"/>
    <property type="evidence" value="ECO:0007669"/>
    <property type="project" value="InterPro"/>
</dbReference>
<dbReference type="UniPathway" id="UPA00060">
    <property type="reaction ID" value="UER00139"/>
</dbReference>
<evidence type="ECO:0000256" key="10">
    <source>
        <dbReference type="ARBA" id="ARBA00022842"/>
    </source>
</evidence>
<proteinExistence type="predicted"/>
<evidence type="ECO:0000256" key="11">
    <source>
        <dbReference type="ARBA" id="ARBA00022977"/>
    </source>
</evidence>
<keyword evidence="10" id="KW-0460">Magnesium</keyword>
<dbReference type="GO" id="GO:0009229">
    <property type="term" value="P:thiamine diphosphate biosynthetic process"/>
    <property type="evidence" value="ECO:0007669"/>
    <property type="project" value="UniProtKB-UniPathway"/>
</dbReference>
<dbReference type="EC" id="2.7.1.50" evidence="4"/>
<dbReference type="EMBL" id="KZ155835">
    <property type="protein sequence ID" value="OUS43075.1"/>
    <property type="molecule type" value="Genomic_DNA"/>
</dbReference>
<keyword evidence="8 12" id="KW-0418">Kinase</keyword>
<evidence type="ECO:0000313" key="12">
    <source>
        <dbReference type="EMBL" id="OUS43075.1"/>
    </source>
</evidence>
<evidence type="ECO:0000256" key="2">
    <source>
        <dbReference type="ARBA" id="ARBA00001946"/>
    </source>
</evidence>
<dbReference type="Pfam" id="PF02110">
    <property type="entry name" value="HK"/>
    <property type="match status" value="1"/>
</dbReference>
<dbReference type="SUPFAM" id="SSF53613">
    <property type="entry name" value="Ribokinase-like"/>
    <property type="match status" value="1"/>
</dbReference>
<dbReference type="GO" id="GO:0009228">
    <property type="term" value="P:thiamine biosynthetic process"/>
    <property type="evidence" value="ECO:0007669"/>
    <property type="project" value="UniProtKB-KW"/>
</dbReference>
<sequence length="305" mass="32840">MNPTNPNPRVQLIVNAVSATRCADAVLALGGSPCMGATTPAETRETASKSHATLVNFGTPTSEEIAWAALDARIVVVDPVGIGLATRGAVIKRWLEERRRRMLAAHREYKYSSCVETLMVTVIKGNRSEMEALLRLYGLGEDVATLGAKISSTPDYEATTESEKVHSQIADALCQLMYSLYPVTAALCTGKFDYRASCDWSDDVGECDFVTAGLTRETPSVSAFSKFSGAGCVLGAVLATHLAQHIGPGTTNEDVVWYVERAACAYRALGADIEQSEPSAGPTSFLARFMDRLAEPDSLRENDYN</sequence>
<dbReference type="Gene3D" id="3.40.1190.20">
    <property type="match status" value="1"/>
</dbReference>
<organism evidence="12">
    <name type="scientific">Ostreococcus tauri</name>
    <name type="common">Marine green alga</name>
    <dbReference type="NCBI Taxonomy" id="70448"/>
    <lineage>
        <taxon>Eukaryota</taxon>
        <taxon>Viridiplantae</taxon>
        <taxon>Chlorophyta</taxon>
        <taxon>Mamiellophyceae</taxon>
        <taxon>Mamiellales</taxon>
        <taxon>Bathycoccaceae</taxon>
        <taxon>Ostreococcus</taxon>
    </lineage>
</organism>
<protein>
    <recommendedName>
        <fullName evidence="4">hydroxyethylthiazole kinase</fullName>
        <ecNumber evidence="4">2.7.1.50</ecNumber>
    </recommendedName>
</protein>
<evidence type="ECO:0000256" key="6">
    <source>
        <dbReference type="ARBA" id="ARBA00022723"/>
    </source>
</evidence>
<dbReference type="Proteomes" id="UP000195557">
    <property type="component" value="Unassembled WGS sequence"/>
</dbReference>
<comment type="catalytic activity">
    <reaction evidence="1">
        <text>5-(2-hydroxyethyl)-4-methylthiazole + ATP = 4-methyl-5-(2-phosphooxyethyl)-thiazole + ADP + H(+)</text>
        <dbReference type="Rhea" id="RHEA:24212"/>
        <dbReference type="ChEBI" id="CHEBI:15378"/>
        <dbReference type="ChEBI" id="CHEBI:17957"/>
        <dbReference type="ChEBI" id="CHEBI:30616"/>
        <dbReference type="ChEBI" id="CHEBI:58296"/>
        <dbReference type="ChEBI" id="CHEBI:456216"/>
        <dbReference type="EC" id="2.7.1.50"/>
    </reaction>
</comment>
<dbReference type="GO" id="GO:0005524">
    <property type="term" value="F:ATP binding"/>
    <property type="evidence" value="ECO:0007669"/>
    <property type="project" value="UniProtKB-KW"/>
</dbReference>
<dbReference type="AlphaFoldDB" id="A0A1Y5I7R4"/>
<evidence type="ECO:0000256" key="3">
    <source>
        <dbReference type="ARBA" id="ARBA00004868"/>
    </source>
</evidence>
<accession>A0A1Y5I7R4</accession>
<dbReference type="InterPro" id="IPR000417">
    <property type="entry name" value="Hyethyz_kinase"/>
</dbReference>
<evidence type="ECO:0000256" key="7">
    <source>
        <dbReference type="ARBA" id="ARBA00022741"/>
    </source>
</evidence>
<keyword evidence="5" id="KW-0808">Transferase</keyword>
<comment type="cofactor">
    <cofactor evidence="2">
        <name>Mg(2+)</name>
        <dbReference type="ChEBI" id="CHEBI:18420"/>
    </cofactor>
</comment>
<comment type="pathway">
    <text evidence="3">Cofactor biosynthesis; thiamine diphosphate biosynthesis; 4-methyl-5-(2-phosphoethyl)-thiazole from 5-(2-hydroxyethyl)-4-methylthiazole: step 1/1.</text>
</comment>
<name>A0A1Y5I7R4_OSTTA</name>
<reference evidence="12" key="1">
    <citation type="submission" date="2017-04" db="EMBL/GenBank/DDBJ databases">
        <title>Population genomics of picophytoplankton unveils novel chromosome hypervariability.</title>
        <authorList>
            <consortium name="DOE Joint Genome Institute"/>
            <person name="Blanc-Mathieu R."/>
            <person name="Krasovec M."/>
            <person name="Hebrard M."/>
            <person name="Yau S."/>
            <person name="Desgranges E."/>
            <person name="Martin J."/>
            <person name="Schackwitz W."/>
            <person name="Kuo A."/>
            <person name="Salin G."/>
            <person name="Donnadieu C."/>
            <person name="Desdevises Y."/>
            <person name="Sanchez-Ferandin S."/>
            <person name="Moreau H."/>
            <person name="Rivals E."/>
            <person name="Grigoriev I.V."/>
            <person name="Grimsley N."/>
            <person name="Eyre-Walker A."/>
            <person name="Piganeau G."/>
        </authorList>
    </citation>
    <scope>NUCLEOTIDE SEQUENCE [LARGE SCALE GENOMIC DNA]</scope>
    <source>
        <strain evidence="12">RCC 1115</strain>
    </source>
</reference>
<keyword evidence="6" id="KW-0479">Metal-binding</keyword>
<keyword evidence="9" id="KW-0067">ATP-binding</keyword>
<gene>
    <name evidence="12" type="ORF">BE221DRAFT_195087</name>
</gene>
<evidence type="ECO:0000256" key="1">
    <source>
        <dbReference type="ARBA" id="ARBA00001771"/>
    </source>
</evidence>
<dbReference type="GO" id="GO:0004417">
    <property type="term" value="F:hydroxyethylthiazole kinase activity"/>
    <property type="evidence" value="ECO:0007669"/>
    <property type="project" value="UniProtKB-EC"/>
</dbReference>
<evidence type="ECO:0000256" key="9">
    <source>
        <dbReference type="ARBA" id="ARBA00022840"/>
    </source>
</evidence>
<keyword evidence="7" id="KW-0547">Nucleotide-binding</keyword>
<keyword evidence="11" id="KW-0784">Thiamine biosynthesis</keyword>
<evidence type="ECO:0000256" key="5">
    <source>
        <dbReference type="ARBA" id="ARBA00022679"/>
    </source>
</evidence>
<evidence type="ECO:0000256" key="8">
    <source>
        <dbReference type="ARBA" id="ARBA00022777"/>
    </source>
</evidence>
<evidence type="ECO:0000256" key="4">
    <source>
        <dbReference type="ARBA" id="ARBA00012129"/>
    </source>
</evidence>